<comment type="pathway">
    <text evidence="16">Cell wall biogenesis; peptidoglycan biosynthesis.</text>
</comment>
<dbReference type="Proteomes" id="UP000298049">
    <property type="component" value="Chromosome"/>
</dbReference>
<evidence type="ECO:0000256" key="1">
    <source>
        <dbReference type="ARBA" id="ARBA00004370"/>
    </source>
</evidence>
<dbReference type="InterPro" id="IPR037532">
    <property type="entry name" value="FtsI_transpept"/>
</dbReference>
<dbReference type="GO" id="GO:0009002">
    <property type="term" value="F:serine-type D-Ala-D-Ala carboxypeptidase activity"/>
    <property type="evidence" value="ECO:0007669"/>
    <property type="project" value="UniProtKB-UniRule"/>
</dbReference>
<evidence type="ECO:0000313" key="19">
    <source>
        <dbReference type="EMBL" id="QCF25132.1"/>
    </source>
</evidence>
<evidence type="ECO:0000256" key="11">
    <source>
        <dbReference type="ARBA" id="ARBA00022989"/>
    </source>
</evidence>
<keyword evidence="3 16" id="KW-0997">Cell inner membrane</keyword>
<feature type="active site" description="Acyl-ester intermediate" evidence="16">
    <location>
        <position position="303"/>
    </location>
</feature>
<keyword evidence="4 16" id="KW-0132">Cell division</keyword>
<evidence type="ECO:0000256" key="16">
    <source>
        <dbReference type="HAMAP-Rule" id="MF_02080"/>
    </source>
</evidence>
<dbReference type="OrthoDB" id="9789078at2"/>
<dbReference type="GO" id="GO:0043093">
    <property type="term" value="P:FtsZ-dependent cytokinesis"/>
    <property type="evidence" value="ECO:0007669"/>
    <property type="project" value="UniProtKB-UniRule"/>
</dbReference>
<dbReference type="SUPFAM" id="SSF56519">
    <property type="entry name" value="Penicillin binding protein dimerisation domain"/>
    <property type="match status" value="1"/>
</dbReference>
<dbReference type="Gene3D" id="3.40.710.10">
    <property type="entry name" value="DD-peptidase/beta-lactamase superfamily"/>
    <property type="match status" value="1"/>
</dbReference>
<dbReference type="InterPro" id="IPR036138">
    <property type="entry name" value="PBP_dimer_sf"/>
</dbReference>
<dbReference type="InterPro" id="IPR005311">
    <property type="entry name" value="PBP_dimer"/>
</dbReference>
<keyword evidence="20" id="KW-1185">Reference proteome</keyword>
<feature type="domain" description="Penicillin-binding protein dimerisation" evidence="18">
    <location>
        <begin position="67"/>
        <end position="215"/>
    </location>
</feature>
<keyword evidence="5 16" id="KW-0121">Carboxypeptidase</keyword>
<evidence type="ECO:0000259" key="17">
    <source>
        <dbReference type="Pfam" id="PF00905"/>
    </source>
</evidence>
<feature type="transmembrane region" description="Helical" evidence="16">
    <location>
        <begin position="21"/>
        <end position="43"/>
    </location>
</feature>
<evidence type="ECO:0000256" key="7">
    <source>
        <dbReference type="ARBA" id="ARBA00022692"/>
    </source>
</evidence>
<evidence type="ECO:0000256" key="12">
    <source>
        <dbReference type="ARBA" id="ARBA00023136"/>
    </source>
</evidence>
<dbReference type="InterPro" id="IPR012338">
    <property type="entry name" value="Beta-lactam/transpept-like"/>
</dbReference>
<gene>
    <name evidence="16" type="primary">ftsI</name>
    <name evidence="19" type="ORF">soil367_03865</name>
</gene>
<evidence type="ECO:0000313" key="20">
    <source>
        <dbReference type="Proteomes" id="UP000298049"/>
    </source>
</evidence>
<comment type="catalytic activity">
    <reaction evidence="16">
        <text>Preferential cleavage: (Ac)2-L-Lys-D-Ala-|-D-Ala. Also transpeptidation of peptidyl-alanyl moieties that are N-acyl substituents of D-alanine.</text>
        <dbReference type="EC" id="3.4.16.4"/>
    </reaction>
</comment>
<sequence length="580" mass="63192">MATKNNKSTRPTALRLPDVAHWRYGFVMLFVLAGVVVLTWRLLDLHVVDQEFLRTQGDARTVRVESIEAHRGMITDRNGEALAVSTPVQTLWVNPAEMNLDDPRLGEVASVLDLDLNGLLARLAANSERQFLYLKRKVQPSLARDVLSLKIPGVYARREYKRYYPAGEVAAHVVGFSNIDEHGQEGVELAYNSWLSGEVGRKRVLRDRKGRLIKDLSLIADAAPGKDVSLSIDLRLQYIAYRELKAAVRAHGADGGTLVMLDVHTGEILAMVNQTSYNPNNRERIDPADTRNRAITDLFEPGSTVKPLTIAAALESGRYAPETVVNTSPGYLRLNGYTIRDARDYGRLSLSEVVYRSSNVGTSRIAMDLTAPVLVEMFSRVGFGQSVSIGFPGEGVGVLPVRSRWKDIELATLSYGYGLSVNALQLAQAYMVLANGGIRYPLSLVSLAEPPQGQRVLGEKVTAQVRQMLRQVVEKGTGKRAAMPIYTSAGKTGTVHLVGKGGYEDSQYKAVFAGMAPADSPRIVSVITIDDPKGEEYYGGEVAAPIFARVMSDALRLLNVKPNIQPTVAGQAVNSGSGSG</sequence>
<feature type="domain" description="Penicillin-binding protein transpeptidase" evidence="17">
    <location>
        <begin position="256"/>
        <end position="551"/>
    </location>
</feature>
<keyword evidence="2 16" id="KW-1003">Cell membrane</keyword>
<keyword evidence="6 16" id="KW-0645">Protease</keyword>
<evidence type="ECO:0000256" key="9">
    <source>
        <dbReference type="ARBA" id="ARBA00022960"/>
    </source>
</evidence>
<comment type="subcellular location">
    <subcellularLocation>
        <location evidence="16">Cell inner membrane</location>
        <topology evidence="16">Single-pass membrane protein</topology>
    </subcellularLocation>
    <subcellularLocation>
        <location evidence="1">Membrane</location>
    </subcellularLocation>
</comment>
<dbReference type="GO" id="GO:0008955">
    <property type="term" value="F:peptidoglycan glycosyltransferase activity"/>
    <property type="evidence" value="ECO:0007669"/>
    <property type="project" value="InterPro"/>
</dbReference>
<dbReference type="SUPFAM" id="SSF56601">
    <property type="entry name" value="beta-lactamase/transpeptidase-like"/>
    <property type="match status" value="1"/>
</dbReference>
<evidence type="ECO:0000256" key="6">
    <source>
        <dbReference type="ARBA" id="ARBA00022670"/>
    </source>
</evidence>
<evidence type="ECO:0000256" key="8">
    <source>
        <dbReference type="ARBA" id="ARBA00022801"/>
    </source>
</evidence>
<keyword evidence="15 16" id="KW-0961">Cell wall biogenesis/degradation</keyword>
<dbReference type="GO" id="GO:0008658">
    <property type="term" value="F:penicillin binding"/>
    <property type="evidence" value="ECO:0007669"/>
    <property type="project" value="InterPro"/>
</dbReference>
<dbReference type="HAMAP" id="MF_02080">
    <property type="entry name" value="FtsI_transpept"/>
    <property type="match status" value="1"/>
</dbReference>
<dbReference type="AlphaFoldDB" id="A0A4P7XG46"/>
<keyword evidence="13 16" id="KW-0717">Septation</keyword>
<keyword evidence="11 16" id="KW-1133">Transmembrane helix</keyword>
<evidence type="ECO:0000256" key="3">
    <source>
        <dbReference type="ARBA" id="ARBA00022519"/>
    </source>
</evidence>
<dbReference type="GO" id="GO:0009252">
    <property type="term" value="P:peptidoglycan biosynthetic process"/>
    <property type="evidence" value="ECO:0007669"/>
    <property type="project" value="UniProtKB-UniRule"/>
</dbReference>
<dbReference type="InterPro" id="IPR050515">
    <property type="entry name" value="Beta-lactam/transpept"/>
</dbReference>
<keyword evidence="8 16" id="KW-0378">Hydrolase</keyword>
<evidence type="ECO:0000256" key="2">
    <source>
        <dbReference type="ARBA" id="ARBA00022475"/>
    </source>
</evidence>
<dbReference type="GO" id="GO:0005886">
    <property type="term" value="C:plasma membrane"/>
    <property type="evidence" value="ECO:0007669"/>
    <property type="project" value="UniProtKB-SubCell"/>
</dbReference>
<name>A0A4P7XG46_9ALTE</name>
<dbReference type="GO" id="GO:0006508">
    <property type="term" value="P:proteolysis"/>
    <property type="evidence" value="ECO:0007669"/>
    <property type="project" value="UniProtKB-KW"/>
</dbReference>
<organism evidence="19 20">
    <name type="scientific">Hydrocarboniclastica marina</name>
    <dbReference type="NCBI Taxonomy" id="2259620"/>
    <lineage>
        <taxon>Bacteria</taxon>
        <taxon>Pseudomonadati</taxon>
        <taxon>Pseudomonadota</taxon>
        <taxon>Gammaproteobacteria</taxon>
        <taxon>Alteromonadales</taxon>
        <taxon>Alteromonadaceae</taxon>
        <taxon>Hydrocarboniclastica</taxon>
    </lineage>
</organism>
<dbReference type="GO" id="GO:0008360">
    <property type="term" value="P:regulation of cell shape"/>
    <property type="evidence" value="ECO:0007669"/>
    <property type="project" value="UniProtKB-KW"/>
</dbReference>
<dbReference type="GO" id="GO:0071555">
    <property type="term" value="P:cell wall organization"/>
    <property type="evidence" value="ECO:0007669"/>
    <property type="project" value="UniProtKB-KW"/>
</dbReference>
<dbReference type="EC" id="3.4.16.4" evidence="16"/>
<evidence type="ECO:0000256" key="13">
    <source>
        <dbReference type="ARBA" id="ARBA00023210"/>
    </source>
</evidence>
<proteinExistence type="inferred from homology"/>
<accession>A0A4P7XG46</accession>
<reference evidence="19 20" key="1">
    <citation type="submission" date="2018-07" db="EMBL/GenBank/DDBJ databases">
        <title>Marsedoiliclastica nanhaica gen. nov. sp. nov., a novel marine hydrocarbonoclastic bacterium isolated from an in-situ enriched hydrocarbon-degrading consortium in deep-sea sediment.</title>
        <authorList>
            <person name="Dong C."/>
            <person name="Ma T."/>
            <person name="Liu R."/>
            <person name="Shao Z."/>
        </authorList>
    </citation>
    <scope>NUCLEOTIDE SEQUENCE [LARGE SCALE GENOMIC DNA]</scope>
    <source>
        <strain evidence="20">soil36-7</strain>
    </source>
</reference>
<dbReference type="GO" id="GO:0000917">
    <property type="term" value="P:division septum assembly"/>
    <property type="evidence" value="ECO:0007669"/>
    <property type="project" value="UniProtKB-KW"/>
</dbReference>
<dbReference type="InterPro" id="IPR001460">
    <property type="entry name" value="PCN-bd_Tpept"/>
</dbReference>
<evidence type="ECO:0000256" key="10">
    <source>
        <dbReference type="ARBA" id="ARBA00022984"/>
    </source>
</evidence>
<keyword evidence="9 16" id="KW-0133">Cell shape</keyword>
<keyword evidence="10 16" id="KW-0573">Peptidoglycan synthesis</keyword>
<evidence type="ECO:0000259" key="18">
    <source>
        <dbReference type="Pfam" id="PF03717"/>
    </source>
</evidence>
<dbReference type="EMBL" id="CP031093">
    <property type="protein sequence ID" value="QCF25132.1"/>
    <property type="molecule type" value="Genomic_DNA"/>
</dbReference>
<keyword evidence="12 16" id="KW-0472">Membrane</keyword>
<comment type="function">
    <text evidence="16">Catalyzes cross-linking of the peptidoglycan cell wall at the division septum.</text>
</comment>
<comment type="similarity">
    <text evidence="16">Belongs to the transpeptidase family. FtsI subfamily.</text>
</comment>
<evidence type="ECO:0000256" key="15">
    <source>
        <dbReference type="ARBA" id="ARBA00023316"/>
    </source>
</evidence>
<evidence type="ECO:0000256" key="5">
    <source>
        <dbReference type="ARBA" id="ARBA00022645"/>
    </source>
</evidence>
<evidence type="ECO:0000256" key="14">
    <source>
        <dbReference type="ARBA" id="ARBA00023306"/>
    </source>
</evidence>
<dbReference type="RefSeq" id="WP_136547059.1">
    <property type="nucleotide sequence ID" value="NZ_CP031093.1"/>
</dbReference>
<keyword evidence="7 16" id="KW-0812">Transmembrane</keyword>
<dbReference type="Pfam" id="PF03717">
    <property type="entry name" value="PBP_dimer"/>
    <property type="match status" value="1"/>
</dbReference>
<dbReference type="PANTHER" id="PTHR30627:SF1">
    <property type="entry name" value="PEPTIDOGLYCAN D,D-TRANSPEPTIDASE FTSI"/>
    <property type="match status" value="1"/>
</dbReference>
<keyword evidence="14 16" id="KW-0131">Cell cycle</keyword>
<dbReference type="Pfam" id="PF00905">
    <property type="entry name" value="Transpeptidase"/>
    <property type="match status" value="1"/>
</dbReference>
<evidence type="ECO:0000256" key="4">
    <source>
        <dbReference type="ARBA" id="ARBA00022618"/>
    </source>
</evidence>
<protein>
    <recommendedName>
        <fullName evidence="16">Peptidoglycan D,D-transpeptidase FtsI</fullName>
        <ecNumber evidence="16">3.4.16.4</ecNumber>
    </recommendedName>
    <alternativeName>
        <fullName evidence="16">Penicillin-binding protein 3</fullName>
        <shortName evidence="16">PBP-3</shortName>
    </alternativeName>
</protein>
<dbReference type="Gene3D" id="3.30.450.330">
    <property type="match status" value="1"/>
</dbReference>
<dbReference type="Gene3D" id="3.90.1310.10">
    <property type="entry name" value="Penicillin-binding protein 2a (Domain 2)"/>
    <property type="match status" value="1"/>
</dbReference>
<dbReference type="PANTHER" id="PTHR30627">
    <property type="entry name" value="PEPTIDOGLYCAN D,D-TRANSPEPTIDASE"/>
    <property type="match status" value="1"/>
</dbReference>
<dbReference type="KEGG" id="hmi:soil367_03865"/>
<dbReference type="UniPathway" id="UPA00219"/>